<name>A0ABU9DPP5_9BACL</name>
<evidence type="ECO:0000313" key="1">
    <source>
        <dbReference type="EMBL" id="MEK8130840.1"/>
    </source>
</evidence>
<accession>A0ABU9DPP5</accession>
<sequence>MLIDAVMEQQLRQLKSECDRASAFIGISIYAPEELEREQIGYRVDTEGVPLVSDEEGAWQQGWIVIGSVQLTGDPIIVDTGEAGQPVSYLMHGMGEWEAGSYIAGSIGQCIEAIAKVRLRMTSQEPDRMNVPVASADLDAVVADITAADEYAQEDVWKGLLAPSYRVVRQQEEAVIRTIKSMSGQGMKVKEIADDLQIPLKQAYSYLKQSRIEVD</sequence>
<protein>
    <recommendedName>
        <fullName evidence="3">DNA-binding protein</fullName>
    </recommendedName>
</protein>
<comment type="caution">
    <text evidence="1">The sequence shown here is derived from an EMBL/GenBank/DDBJ whole genome shotgun (WGS) entry which is preliminary data.</text>
</comment>
<organism evidence="1 2">
    <name type="scientific">Paenibacillus filicis</name>
    <dbReference type="NCBI Taxonomy" id="669464"/>
    <lineage>
        <taxon>Bacteria</taxon>
        <taxon>Bacillati</taxon>
        <taxon>Bacillota</taxon>
        <taxon>Bacilli</taxon>
        <taxon>Bacillales</taxon>
        <taxon>Paenibacillaceae</taxon>
        <taxon>Paenibacillus</taxon>
    </lineage>
</organism>
<dbReference type="Proteomes" id="UP001469365">
    <property type="component" value="Unassembled WGS sequence"/>
</dbReference>
<dbReference type="EMBL" id="JBBPCC010000017">
    <property type="protein sequence ID" value="MEK8130840.1"/>
    <property type="molecule type" value="Genomic_DNA"/>
</dbReference>
<gene>
    <name evidence="1" type="ORF">WMW72_23315</name>
</gene>
<evidence type="ECO:0000313" key="2">
    <source>
        <dbReference type="Proteomes" id="UP001469365"/>
    </source>
</evidence>
<evidence type="ECO:0008006" key="3">
    <source>
        <dbReference type="Google" id="ProtNLM"/>
    </source>
</evidence>
<keyword evidence="2" id="KW-1185">Reference proteome</keyword>
<reference evidence="1 2" key="1">
    <citation type="submission" date="2024-04" db="EMBL/GenBank/DDBJ databases">
        <title>draft genome sequnece of Paenibacillus filicis.</title>
        <authorList>
            <person name="Kim D.-U."/>
        </authorList>
    </citation>
    <scope>NUCLEOTIDE SEQUENCE [LARGE SCALE GENOMIC DNA]</scope>
    <source>
        <strain evidence="1 2">KACC14197</strain>
    </source>
</reference>
<proteinExistence type="predicted"/>